<dbReference type="GO" id="GO:0004069">
    <property type="term" value="F:L-aspartate:2-oxoglutarate aminotransferase activity"/>
    <property type="evidence" value="ECO:0007669"/>
    <property type="project" value="UniProtKB-EC"/>
</dbReference>
<dbReference type="Gene3D" id="3.90.1150.10">
    <property type="entry name" value="Aspartate Aminotransferase, domain 1"/>
    <property type="match status" value="1"/>
</dbReference>
<evidence type="ECO:0000256" key="8">
    <source>
        <dbReference type="ARBA" id="ARBA00022679"/>
    </source>
</evidence>
<evidence type="ECO:0000256" key="11">
    <source>
        <dbReference type="ARBA" id="ARBA00072010"/>
    </source>
</evidence>
<comment type="similarity">
    <text evidence="3">Belongs to the class-I pyridoxal-phosphate-dependent aminotransferase family.</text>
</comment>
<dbReference type="PRINTS" id="PR00799">
    <property type="entry name" value="TRANSAMINASE"/>
</dbReference>
<reference evidence="15" key="3">
    <citation type="submission" date="2025-09" db="UniProtKB">
        <authorList>
            <consortium name="Ensembl"/>
        </authorList>
    </citation>
    <scope>IDENTIFICATION</scope>
</reference>
<organism evidence="15 16">
    <name type="scientific">Ictidomys tridecemlineatus</name>
    <name type="common">Thirteen-lined ground squirrel</name>
    <name type="synonym">Spermophilus tridecemlineatus</name>
    <dbReference type="NCBI Taxonomy" id="43179"/>
    <lineage>
        <taxon>Eukaryota</taxon>
        <taxon>Metazoa</taxon>
        <taxon>Chordata</taxon>
        <taxon>Craniata</taxon>
        <taxon>Vertebrata</taxon>
        <taxon>Euteleostomi</taxon>
        <taxon>Mammalia</taxon>
        <taxon>Eutheria</taxon>
        <taxon>Euarchontoglires</taxon>
        <taxon>Glires</taxon>
        <taxon>Rodentia</taxon>
        <taxon>Sciuromorpha</taxon>
        <taxon>Sciuridae</taxon>
        <taxon>Xerinae</taxon>
        <taxon>Marmotini</taxon>
        <taxon>Ictidomys</taxon>
    </lineage>
</organism>
<evidence type="ECO:0000256" key="12">
    <source>
        <dbReference type="ARBA" id="ARBA00076715"/>
    </source>
</evidence>
<reference evidence="15" key="2">
    <citation type="submission" date="2025-08" db="UniProtKB">
        <authorList>
            <consortium name="Ensembl"/>
        </authorList>
    </citation>
    <scope>IDENTIFICATION</scope>
</reference>
<dbReference type="GO" id="GO:0006532">
    <property type="term" value="P:aspartate biosynthetic process"/>
    <property type="evidence" value="ECO:0007669"/>
    <property type="project" value="TreeGrafter"/>
</dbReference>
<keyword evidence="16" id="KW-1185">Reference proteome</keyword>
<keyword evidence="6" id="KW-0963">Cytoplasm</keyword>
<evidence type="ECO:0000259" key="14">
    <source>
        <dbReference type="Pfam" id="PF00155"/>
    </source>
</evidence>
<evidence type="ECO:0000256" key="5">
    <source>
        <dbReference type="ARBA" id="ARBA00012753"/>
    </source>
</evidence>
<comment type="subunit">
    <text evidence="4">Homodimer.</text>
</comment>
<dbReference type="OrthoDB" id="6752799at2759"/>
<dbReference type="GO" id="GO:0030170">
    <property type="term" value="F:pyridoxal phosphate binding"/>
    <property type="evidence" value="ECO:0007669"/>
    <property type="project" value="InterPro"/>
</dbReference>
<evidence type="ECO:0000256" key="4">
    <source>
        <dbReference type="ARBA" id="ARBA00011738"/>
    </source>
</evidence>
<keyword evidence="9" id="KW-0663">Pyridoxal phosphate</keyword>
<comment type="subcellular location">
    <subcellularLocation>
        <location evidence="2">Cytoplasm</location>
    </subcellularLocation>
</comment>
<dbReference type="Gene3D" id="3.40.640.10">
    <property type="entry name" value="Type I PLP-dependent aspartate aminotransferase-like (Major domain)"/>
    <property type="match status" value="1"/>
</dbReference>
<dbReference type="InterPro" id="IPR015424">
    <property type="entry name" value="PyrdxlP-dep_Trfase"/>
</dbReference>
<comment type="catalytic activity">
    <reaction evidence="10">
        <text>L-aspartate + 2-oxoglutarate = oxaloacetate + L-glutamate</text>
        <dbReference type="Rhea" id="RHEA:21824"/>
        <dbReference type="ChEBI" id="CHEBI:16452"/>
        <dbReference type="ChEBI" id="CHEBI:16810"/>
        <dbReference type="ChEBI" id="CHEBI:29985"/>
        <dbReference type="ChEBI" id="CHEBI:29991"/>
        <dbReference type="EC" id="2.6.1.1"/>
    </reaction>
</comment>
<feature type="domain" description="Aminotransferase class I/classII large" evidence="14">
    <location>
        <begin position="53"/>
        <end position="395"/>
    </location>
</feature>
<dbReference type="PANTHER" id="PTHR11879">
    <property type="entry name" value="ASPARTATE AMINOTRANSFERASE"/>
    <property type="match status" value="1"/>
</dbReference>
<dbReference type="AlphaFoldDB" id="I3MVU6"/>
<evidence type="ECO:0000256" key="6">
    <source>
        <dbReference type="ARBA" id="ARBA00022490"/>
    </source>
</evidence>
<dbReference type="InterPro" id="IPR000796">
    <property type="entry name" value="Asp_trans"/>
</dbReference>
<keyword evidence="7" id="KW-0032">Aminotransferase</keyword>
<evidence type="ECO:0000256" key="7">
    <source>
        <dbReference type="ARBA" id="ARBA00022576"/>
    </source>
</evidence>
<reference evidence="16" key="1">
    <citation type="submission" date="2011-11" db="EMBL/GenBank/DDBJ databases">
        <title>The Draft Genome of Spermophilus tridecemlineatus.</title>
        <authorList>
            <consortium name="The Broad Institute Genome Assembly &amp; Analysis Group"/>
            <consortium name="Computational R&amp;D Group"/>
            <consortium name="and Sequencing Platform"/>
            <person name="Di Palma F."/>
            <person name="Alfoldi J."/>
            <person name="Johnson J."/>
            <person name="Berlin A."/>
            <person name="Gnerre S."/>
            <person name="Jaffe D."/>
            <person name="MacCallum I."/>
            <person name="Young S."/>
            <person name="Walker B.J."/>
            <person name="Lindblad-Toh K."/>
        </authorList>
    </citation>
    <scope>NUCLEOTIDE SEQUENCE [LARGE SCALE GENOMIC DNA]</scope>
</reference>
<dbReference type="Ensembl" id="ENSSTOT00000024599.2">
    <property type="protein sequence ID" value="ENSSTOP00000016241.2"/>
    <property type="gene ID" value="ENSSTOG00000019449.2"/>
</dbReference>
<dbReference type="eggNOG" id="KOG1412">
    <property type="taxonomic scope" value="Eukaryota"/>
</dbReference>
<dbReference type="PANTHER" id="PTHR11879:SF6">
    <property type="entry name" value="ASPARTATE AMINOTRANSFERASE, CYTOPLASMIC 2-RELATED"/>
    <property type="match status" value="1"/>
</dbReference>
<dbReference type="FunCoup" id="I3MVU6">
    <property type="interactions" value="335"/>
</dbReference>
<dbReference type="FunFam" id="3.40.640.10:FF:000098">
    <property type="entry name" value="Glutamic-oxaloacetic transaminase 1 like 1"/>
    <property type="match status" value="1"/>
</dbReference>
<dbReference type="Proteomes" id="UP000005215">
    <property type="component" value="Unassembled WGS sequence"/>
</dbReference>
<dbReference type="STRING" id="43179.ENSSTOP00000016241"/>
<dbReference type="EMBL" id="AGTP01097606">
    <property type="status" value="NOT_ANNOTATED_CDS"/>
    <property type="molecule type" value="Genomic_DNA"/>
</dbReference>
<dbReference type="InterPro" id="IPR015421">
    <property type="entry name" value="PyrdxlP-dep_Trfase_major"/>
</dbReference>
<dbReference type="GeneTree" id="ENSGT00950000183082"/>
<dbReference type="InterPro" id="IPR004839">
    <property type="entry name" value="Aminotransferase_I/II_large"/>
</dbReference>
<gene>
    <name evidence="15" type="primary">GOT1L1</name>
</gene>
<proteinExistence type="inferred from homology"/>
<evidence type="ECO:0000256" key="9">
    <source>
        <dbReference type="ARBA" id="ARBA00022898"/>
    </source>
</evidence>
<evidence type="ECO:0000256" key="2">
    <source>
        <dbReference type="ARBA" id="ARBA00004496"/>
    </source>
</evidence>
<evidence type="ECO:0000313" key="16">
    <source>
        <dbReference type="Proteomes" id="UP000005215"/>
    </source>
</evidence>
<comment type="cofactor">
    <cofactor evidence="1">
        <name>pyridoxal 5'-phosphate</name>
        <dbReference type="ChEBI" id="CHEBI:597326"/>
    </cofactor>
</comment>
<protein>
    <recommendedName>
        <fullName evidence="11">Putative aspartate aminotransferase, cytoplasmic 2</fullName>
        <ecNumber evidence="5">2.6.1.1</ecNumber>
    </recommendedName>
    <alternativeName>
        <fullName evidence="13">Glutamate oxaloacetate transaminase 1-like protein 1</fullName>
    </alternativeName>
    <alternativeName>
        <fullName evidence="12">Transaminase A-like protein 1</fullName>
    </alternativeName>
</protein>
<evidence type="ECO:0000256" key="13">
    <source>
        <dbReference type="ARBA" id="ARBA00077046"/>
    </source>
</evidence>
<accession>I3MVU6</accession>
<dbReference type="EC" id="2.6.1.1" evidence="5"/>
<dbReference type="GO" id="GO:0005829">
    <property type="term" value="C:cytosol"/>
    <property type="evidence" value="ECO:0007669"/>
    <property type="project" value="TreeGrafter"/>
</dbReference>
<evidence type="ECO:0000256" key="10">
    <source>
        <dbReference type="ARBA" id="ARBA00049185"/>
    </source>
</evidence>
<dbReference type="SUPFAM" id="SSF53383">
    <property type="entry name" value="PLP-dependent transferases"/>
    <property type="match status" value="1"/>
</dbReference>
<dbReference type="InterPro" id="IPR015422">
    <property type="entry name" value="PyrdxlP-dep_Trfase_small"/>
</dbReference>
<evidence type="ECO:0000256" key="3">
    <source>
        <dbReference type="ARBA" id="ARBA00007441"/>
    </source>
</evidence>
<keyword evidence="8" id="KW-0808">Transferase</keyword>
<evidence type="ECO:0000256" key="1">
    <source>
        <dbReference type="ARBA" id="ARBA00001933"/>
    </source>
</evidence>
<dbReference type="InParanoid" id="I3MVU6"/>
<sequence>MPTLSVFMDVPMMHKLEGTLLKTYKQDDYPDKMFLAYKVCMTNEGQPWVSLVVNKTRLQIAQDPSLNYEYLPMIGMKSFIQASLELLFGKYSQAIVENRVGGVHTVGDSGAFQLGAQFLKTWLRDAQVVCMISTQKEPYGIVFQDMGFTVYEYCIWDPKHLCMDSNIFFDVVEQMPRDCILVIGNITDCKWTQSQLTKLMLTIKNKRIFPFFDIPSQGLSTGDLEEDAEILQYFVSQGFEFFCSQSLSKNFGIYDEGLGMLVVATLNNQHLLCVLSQLMNYTQALWLNPPARGARIITSILCNPALQGEWKQSLKEVVENIMLIKEKVKEKLRLLGTPGSWDHITEQTGTHGYLGLSHQQVEYLIKKKHIYMPKSTRINFTCINASNIDYITQSINEAILFTKNSEKHLQDVNNH</sequence>
<evidence type="ECO:0000313" key="15">
    <source>
        <dbReference type="Ensembl" id="ENSSTOP00000016241.2"/>
    </source>
</evidence>
<dbReference type="HOGENOM" id="CLU_032440_1_2_1"/>
<dbReference type="RefSeq" id="XP_005338463.3">
    <property type="nucleotide sequence ID" value="XM_005338406.4"/>
</dbReference>
<dbReference type="GeneID" id="101957479"/>
<dbReference type="FunFam" id="3.90.1150.10:FF:000306">
    <property type="entry name" value="Glutamic-oxaloacetic transaminase 1-like 1"/>
    <property type="match status" value="1"/>
</dbReference>
<dbReference type="Pfam" id="PF00155">
    <property type="entry name" value="Aminotran_1_2"/>
    <property type="match status" value="1"/>
</dbReference>
<name>I3MVU6_ICTTR</name>